<dbReference type="EMBL" id="CAJNRD030001121">
    <property type="protein sequence ID" value="CAG5095402.1"/>
    <property type="molecule type" value="Genomic_DNA"/>
</dbReference>
<feature type="chain" id="PRO_5035222826" evidence="1">
    <location>
        <begin position="17"/>
        <end position="50"/>
    </location>
</feature>
<evidence type="ECO:0000313" key="3">
    <source>
        <dbReference type="Proteomes" id="UP000786811"/>
    </source>
</evidence>
<comment type="caution">
    <text evidence="2">The sequence shown here is derived from an EMBL/GenBank/DDBJ whole genome shotgun (WGS) entry which is preliminary data.</text>
</comment>
<dbReference type="AlphaFoldDB" id="A0A8J2HHE2"/>
<name>A0A8J2HHE2_COTCN</name>
<reference evidence="2" key="1">
    <citation type="submission" date="2021-04" db="EMBL/GenBank/DDBJ databases">
        <authorList>
            <person name="Chebbi M.A.C M."/>
        </authorList>
    </citation>
    <scope>NUCLEOTIDE SEQUENCE</scope>
</reference>
<evidence type="ECO:0000313" key="2">
    <source>
        <dbReference type="EMBL" id="CAG5095402.1"/>
    </source>
</evidence>
<proteinExistence type="predicted"/>
<dbReference type="Proteomes" id="UP000786811">
    <property type="component" value="Unassembled WGS sequence"/>
</dbReference>
<feature type="signal peptide" evidence="1">
    <location>
        <begin position="1"/>
        <end position="16"/>
    </location>
</feature>
<sequence>MVLYLVFLFMFGSVLTHSLLATTRFMPSSVAHCPAPSTVLRCQRSVLDRY</sequence>
<keyword evidence="3" id="KW-1185">Reference proteome</keyword>
<keyword evidence="1" id="KW-0732">Signal</keyword>
<organism evidence="2 3">
    <name type="scientific">Cotesia congregata</name>
    <name type="common">Parasitoid wasp</name>
    <name type="synonym">Apanteles congregatus</name>
    <dbReference type="NCBI Taxonomy" id="51543"/>
    <lineage>
        <taxon>Eukaryota</taxon>
        <taxon>Metazoa</taxon>
        <taxon>Ecdysozoa</taxon>
        <taxon>Arthropoda</taxon>
        <taxon>Hexapoda</taxon>
        <taxon>Insecta</taxon>
        <taxon>Pterygota</taxon>
        <taxon>Neoptera</taxon>
        <taxon>Endopterygota</taxon>
        <taxon>Hymenoptera</taxon>
        <taxon>Apocrita</taxon>
        <taxon>Ichneumonoidea</taxon>
        <taxon>Braconidae</taxon>
        <taxon>Microgastrinae</taxon>
        <taxon>Cotesia</taxon>
    </lineage>
</organism>
<accession>A0A8J2HHE2</accession>
<protein>
    <submittedName>
        <fullName evidence="2">Venom protein 26</fullName>
    </submittedName>
</protein>
<gene>
    <name evidence="2" type="ORF">HICCMSTLAB_LOCUS7691</name>
</gene>
<evidence type="ECO:0000256" key="1">
    <source>
        <dbReference type="SAM" id="SignalP"/>
    </source>
</evidence>